<gene>
    <name evidence="1" type="ORF">L1I42_09055</name>
</gene>
<organism evidence="1 2">
    <name type="scientific">Maritalea mediterranea</name>
    <dbReference type="NCBI Taxonomy" id="2909667"/>
    <lineage>
        <taxon>Bacteria</taxon>
        <taxon>Pseudomonadati</taxon>
        <taxon>Pseudomonadota</taxon>
        <taxon>Alphaproteobacteria</taxon>
        <taxon>Hyphomicrobiales</taxon>
        <taxon>Devosiaceae</taxon>
        <taxon>Maritalea</taxon>
    </lineage>
</organism>
<keyword evidence="2" id="KW-1185">Reference proteome</keyword>
<comment type="caution">
    <text evidence="1">The sequence shown here is derived from an EMBL/GenBank/DDBJ whole genome shotgun (WGS) entry which is preliminary data.</text>
</comment>
<dbReference type="RefSeq" id="WP_236114219.1">
    <property type="nucleotide sequence ID" value="NZ_JAKGTI010000002.1"/>
</dbReference>
<dbReference type="Proteomes" id="UP001201217">
    <property type="component" value="Unassembled WGS sequence"/>
</dbReference>
<evidence type="ECO:0000313" key="1">
    <source>
        <dbReference type="EMBL" id="MCF4098634.1"/>
    </source>
</evidence>
<evidence type="ECO:0008006" key="3">
    <source>
        <dbReference type="Google" id="ProtNLM"/>
    </source>
</evidence>
<accession>A0ABS9E8W5</accession>
<name>A0ABS9E8W5_9HYPH</name>
<proteinExistence type="predicted"/>
<evidence type="ECO:0000313" key="2">
    <source>
        <dbReference type="Proteomes" id="UP001201217"/>
    </source>
</evidence>
<sequence length="116" mass="12510">MSINSRKYFGWANGLFLALAMLLTLATALPSNGEMLIYGEHEHQTTFTAEAHEHAPATGYEIGCDDRSSLHCGAKIAIGNMGFPSLIVPTGPTFIKQKSPILMARAIAQDTPPPRL</sequence>
<reference evidence="1 2" key="1">
    <citation type="submission" date="2022-01" db="EMBL/GenBank/DDBJ databases">
        <title>Maritalea mediterranea sp. nov., isolated from marine plastic residues from the Malva-rosa beach (Valencia, Spain).</title>
        <authorList>
            <person name="Vidal-Verdu A."/>
            <person name="Molina-Menor E."/>
            <person name="Pascual J."/>
            <person name="Pereto J."/>
            <person name="Porcar M."/>
        </authorList>
    </citation>
    <scope>NUCLEOTIDE SEQUENCE [LARGE SCALE GENOMIC DNA]</scope>
    <source>
        <strain evidence="1 2">P4.10X</strain>
    </source>
</reference>
<dbReference type="EMBL" id="JAKGTI010000002">
    <property type="protein sequence ID" value="MCF4098634.1"/>
    <property type="molecule type" value="Genomic_DNA"/>
</dbReference>
<protein>
    <recommendedName>
        <fullName evidence="3">DUF2946 domain-containing protein</fullName>
    </recommendedName>
</protein>